<name>A0A8D5UFN9_9BACL</name>
<organism evidence="1 2">
    <name type="scientific">Polycladomyces abyssicola</name>
    <dbReference type="NCBI Taxonomy" id="1125966"/>
    <lineage>
        <taxon>Bacteria</taxon>
        <taxon>Bacillati</taxon>
        <taxon>Bacillota</taxon>
        <taxon>Bacilli</taxon>
        <taxon>Bacillales</taxon>
        <taxon>Thermoactinomycetaceae</taxon>
        <taxon>Polycladomyces</taxon>
    </lineage>
</organism>
<evidence type="ECO:0000313" key="1">
    <source>
        <dbReference type="EMBL" id="BCU81838.1"/>
    </source>
</evidence>
<reference evidence="1" key="1">
    <citation type="journal article" date="2013" name="Int. J. Syst. Evol. Microbiol.">
        <title>Polycladomyces abyssicola gen. nov., sp. nov., a thermophilic filamentous bacterium isolated from hemipelagic sediment.</title>
        <authorList>
            <person name="Tsubouchi T."/>
            <person name="Shimane Y."/>
            <person name="Mori K."/>
            <person name="Usui K."/>
            <person name="Hiraki T."/>
            <person name="Tame A."/>
            <person name="Uematsu K."/>
            <person name="Maruyama T."/>
            <person name="Hatada Y."/>
        </authorList>
    </citation>
    <scope>NUCLEOTIDE SEQUENCE</scope>
    <source>
        <strain evidence="1">JIR-001</strain>
    </source>
</reference>
<dbReference type="AlphaFoldDB" id="A0A8D5UFN9"/>
<accession>A0A8D5UFN9</accession>
<protein>
    <submittedName>
        <fullName evidence="1">Uncharacterized protein</fullName>
    </submittedName>
</protein>
<keyword evidence="2" id="KW-1185">Reference proteome</keyword>
<gene>
    <name evidence="1" type="ORF">JIR001_16210</name>
</gene>
<dbReference type="KEGG" id="pabs:JIR001_16210"/>
<reference evidence="1" key="2">
    <citation type="journal article" date="2021" name="Microbiol. Resour. Announc.">
        <title>Complete Genome Sequence of Polycladomyces abyssicola JIR-001T, Isolated from Hemipelagic Sediment in Deep Seawater.</title>
        <authorList>
            <person name="Tsubouchi T."/>
            <person name="Kaneko Y."/>
        </authorList>
    </citation>
    <scope>NUCLEOTIDE SEQUENCE</scope>
    <source>
        <strain evidence="1">JIR-001</strain>
    </source>
</reference>
<dbReference type="EMBL" id="AP024601">
    <property type="protein sequence ID" value="BCU81838.1"/>
    <property type="molecule type" value="Genomic_DNA"/>
</dbReference>
<dbReference type="Proteomes" id="UP000677436">
    <property type="component" value="Chromosome"/>
</dbReference>
<proteinExistence type="predicted"/>
<evidence type="ECO:0000313" key="2">
    <source>
        <dbReference type="Proteomes" id="UP000677436"/>
    </source>
</evidence>
<sequence>MKSEGKAALNKTNPVTPPMATVHKVITDILVIRIISIPPPAKAFSWVARAHPLRHGITIILIVPLIIRTIPLTTDAPIRSILPITAPIHHTLPRLTPILADTRDLCPLWRGIHPRDKRDFLFMAT</sequence>